<proteinExistence type="predicted"/>
<dbReference type="PROSITE" id="PS51733">
    <property type="entry name" value="BPL_LPL_CATALYTIC"/>
    <property type="match status" value="1"/>
</dbReference>
<dbReference type="PANTHER" id="PTHR43679:SF2">
    <property type="entry name" value="OCTANOYL-[GCVH]:PROTEIN N-OCTANOYLTRANSFERASE"/>
    <property type="match status" value="1"/>
</dbReference>
<dbReference type="InterPro" id="IPR045864">
    <property type="entry name" value="aa-tRNA-synth_II/BPL/LPL"/>
</dbReference>
<comment type="caution">
    <text evidence="2">The sequence shown here is derived from an EMBL/GenBank/DDBJ whole genome shotgun (WGS) entry which is preliminary data.</text>
</comment>
<protein>
    <recommendedName>
        <fullName evidence="1">BPL/LPL catalytic domain-containing protein</fullName>
    </recommendedName>
</protein>
<gene>
    <name evidence="2" type="ORF">A2Z21_00020</name>
</gene>
<organism evidence="2 3">
    <name type="scientific">Fraserbacteria sp. (strain RBG_16_55_9)</name>
    <dbReference type="NCBI Taxonomy" id="1817864"/>
    <lineage>
        <taxon>Bacteria</taxon>
        <taxon>Candidatus Fraseribacteriota</taxon>
    </lineage>
</organism>
<dbReference type="SUPFAM" id="SSF55681">
    <property type="entry name" value="Class II aaRS and biotin synthetases"/>
    <property type="match status" value="1"/>
</dbReference>
<dbReference type="Proteomes" id="UP000179157">
    <property type="component" value="Unassembled WGS sequence"/>
</dbReference>
<name>A0A1F5UQK7_FRAXR</name>
<dbReference type="InterPro" id="IPR004143">
    <property type="entry name" value="BPL_LPL_catalytic"/>
</dbReference>
<evidence type="ECO:0000313" key="2">
    <source>
        <dbReference type="EMBL" id="OGF53415.1"/>
    </source>
</evidence>
<accession>A0A1F5UQK7</accession>
<reference evidence="2 3" key="1">
    <citation type="journal article" date="2016" name="Nat. Commun.">
        <title>Thousands of microbial genomes shed light on interconnected biogeochemical processes in an aquifer system.</title>
        <authorList>
            <person name="Anantharaman K."/>
            <person name="Brown C.T."/>
            <person name="Hug L.A."/>
            <person name="Sharon I."/>
            <person name="Castelle C.J."/>
            <person name="Probst A.J."/>
            <person name="Thomas B.C."/>
            <person name="Singh A."/>
            <person name="Wilkins M.J."/>
            <person name="Karaoz U."/>
            <person name="Brodie E.L."/>
            <person name="Williams K.H."/>
            <person name="Hubbard S.S."/>
            <person name="Banfield J.F."/>
        </authorList>
    </citation>
    <scope>NUCLEOTIDE SEQUENCE [LARGE SCALE GENOMIC DNA]</scope>
    <source>
        <strain evidence="3">RBG_16_55_9</strain>
    </source>
</reference>
<dbReference type="CDD" id="cd16443">
    <property type="entry name" value="LplA"/>
    <property type="match status" value="1"/>
</dbReference>
<feature type="domain" description="BPL/LPL catalytic" evidence="1">
    <location>
        <begin position="33"/>
        <end position="232"/>
    </location>
</feature>
<dbReference type="STRING" id="1817864.A2Z21_00020"/>
<sequence>MSALWRFSKAECLNDPALNYVLDRAIAEHVAEGSVPATVRFWQPGRCLAVGRFESRLPHFQEAVQHIKSQGIEIVQRVSGGKAVWQDIGYLNFSVIAPKQSLKIGIPETYRKFSEGLQLGLGSLGVKTEFKHVQGAFCDGPYDLAVNGKKLVGTAQVQKRGFIIVHGTILVDGNLDEMIARISEFYEYAGQLTRLRKETMTTVVTELGWPLTTEDLVKALREGYQQSLGELTEEELLPSEWERALELKKEVVL</sequence>
<dbReference type="Pfam" id="PF21948">
    <property type="entry name" value="LplA-B_cat"/>
    <property type="match status" value="1"/>
</dbReference>
<evidence type="ECO:0000259" key="1">
    <source>
        <dbReference type="PROSITE" id="PS51733"/>
    </source>
</evidence>
<dbReference type="PANTHER" id="PTHR43679">
    <property type="entry name" value="OCTANOYLTRANSFERASE LIPM-RELATED"/>
    <property type="match status" value="1"/>
</dbReference>
<evidence type="ECO:0000313" key="3">
    <source>
        <dbReference type="Proteomes" id="UP000179157"/>
    </source>
</evidence>
<dbReference type="AlphaFoldDB" id="A0A1F5UQK7"/>
<dbReference type="InterPro" id="IPR050664">
    <property type="entry name" value="Octanoyltrans_LipM/LipL"/>
</dbReference>
<dbReference type="EMBL" id="MFGX01000103">
    <property type="protein sequence ID" value="OGF53415.1"/>
    <property type="molecule type" value="Genomic_DNA"/>
</dbReference>
<dbReference type="Gene3D" id="3.30.930.10">
    <property type="entry name" value="Bira Bifunctional Protein, Domain 2"/>
    <property type="match status" value="1"/>
</dbReference>